<sequence>MSITPISAFGNPSQVWSVPPEDLIRQATASLRGYVYQLHASAAAWLELRVDDDLYLEVAEDFTELLREPGRMDAVLRATQVKDTRESGAVTLNSPDILAAIESLHRLRACNPGREVRFVFLTTSRIGQERKNALPSGVAGLTAWEAAASGGDVGELRTALLQRTLSEELRTFVTNSLPEQLRAELLSPMVFACGALDWRSLEESNRRAIVNRRQQLRSTADMAHRAYDAVFRNTVACALGPDPRRLNGTELQACLESATSIAVPSSIAIDLLGERSERQSSALSIHELRDLAELLIETGAPPSIDLLFPRAKSSARAALVDAFSAEPRLTEVKFNGAPTSAFLSDLIGLPEKKHLIVGPPGSGKSHALWHAANKLLASCTIIPLYFPAGQATCWHDLEEMVTEAAPGVKLSTLFQDPRICIFVDSWSEFAGAAKVAEKRRALRALRSARLVATAKFADIDDSTLKQWSLDLLPPDRVARAVAAATPGEALPPSPVIDLLRLPLLLAIQVLSDARSATTGDLLRQFHEHLMQGLPERFTEALAGAVSDLSLTGTRSFGRLVDELQTRSAKLEITDPARLLRNLGTILERGGQAVPCHDLYWSWLTGRGLLADAVAERAVGPLRTRESYALAIQSGGRATESDVNATVREDFVLAAALDVSRGAERPMLALTEALSCALADPRLAVRNRAAIAALEGGCPELFRPALEVLADLGRSSMYPSEWKQALRPKALFAQRATLADWLGAPNSSLVLDAIAEGGGPEWSLWLEQVAANGQISWAEAAATALGCCGDIPKWVRPHLDTAIASRAWLLRPAAARRGNRALARFIAIEYERLVESVVEPNSSGWIELNRVLVGCGDDDVFGLLLSRFPSMRPHAQELLGFAVVERGSPWVARYQRVALATGDPHHHKLAKEFSHDIDDETARAWITAGHDEAGWRVLIARHGERILPELIRQLPSSFAAIHHIPALAHMRWLPSAPVTLINEIWRRLGSPMQPKAMQDVLNAIARVYPEGIPNIVEFIAEQPNALPGYHLRQALILYRDWQKRSGVMLGVKTTDGIEHPFPDWIALHSVMSQWEDHLTPELLTLTPELAIEYVVHHLDDNRAAAVLKSLRGVAAYSAPLLDRMLPVPALAVLIPQVFAESFDLFPIDALRRCIASGDIDQESLLYRLAATANPLHRALHEELLERALACSPKWHDLRHIADMLRAYSREEVLQIIDAVPYGREDCWFWFVRMVEATRGERLINEDGSIRHYQPQNSS</sequence>
<reference evidence="1 2" key="1">
    <citation type="journal article" date="2020" name="Front. Microbiol.">
        <title>Genetic Organization of the aprX-lipA2 Operon Affects the Proteolytic Potential of Pseudomonas Species in Milk.</title>
        <authorList>
            <person name="Maier C."/>
            <person name="Huptas C."/>
            <person name="von Neubeck M."/>
            <person name="Scherer S."/>
            <person name="Wenning M."/>
            <person name="Lucking G."/>
        </authorList>
    </citation>
    <scope>NUCLEOTIDE SEQUENCE [LARGE SCALE GENOMIC DNA]</scope>
    <source>
        <strain evidence="1 2">WS 5094</strain>
    </source>
</reference>
<dbReference type="Proteomes" id="UP000564604">
    <property type="component" value="Unassembled WGS sequence"/>
</dbReference>
<organism evidence="1 2">
    <name type="scientific">Pseudomonas fragi</name>
    <dbReference type="NCBI Taxonomy" id="296"/>
    <lineage>
        <taxon>Bacteria</taxon>
        <taxon>Pseudomonadati</taxon>
        <taxon>Pseudomonadota</taxon>
        <taxon>Gammaproteobacteria</taxon>
        <taxon>Pseudomonadales</taxon>
        <taxon>Pseudomonadaceae</taxon>
        <taxon>Pseudomonas</taxon>
    </lineage>
</organism>
<name>A0A9Q5B3J8_PSEFR</name>
<evidence type="ECO:0000313" key="2">
    <source>
        <dbReference type="Proteomes" id="UP000564604"/>
    </source>
</evidence>
<comment type="caution">
    <text evidence="1">The sequence shown here is derived from an EMBL/GenBank/DDBJ whole genome shotgun (WGS) entry which is preliminary data.</text>
</comment>
<dbReference type="EMBL" id="JAAQYX010000036">
    <property type="protein sequence ID" value="NNB51685.1"/>
    <property type="molecule type" value="Genomic_DNA"/>
</dbReference>
<dbReference type="AlphaFoldDB" id="A0A9Q5B3J8"/>
<protein>
    <submittedName>
        <fullName evidence="1">Uncharacterized protein</fullName>
    </submittedName>
</protein>
<evidence type="ECO:0000313" key="1">
    <source>
        <dbReference type="EMBL" id="NNB51685.1"/>
    </source>
</evidence>
<gene>
    <name evidence="1" type="ORF">HBN89_20820</name>
</gene>
<dbReference type="RefSeq" id="WP_169907864.1">
    <property type="nucleotide sequence ID" value="NZ_JAAQYX010000036.1"/>
</dbReference>
<accession>A0A9Q5B3J8</accession>
<proteinExistence type="predicted"/>